<keyword evidence="1" id="KW-0175">Coiled coil</keyword>
<dbReference type="EMBL" id="CAJZBQ010000057">
    <property type="protein sequence ID" value="CAG9333938.1"/>
    <property type="molecule type" value="Genomic_DNA"/>
</dbReference>
<accession>A0AAU9K9T6</accession>
<comment type="caution">
    <text evidence="3">The sequence shown here is derived from an EMBL/GenBank/DDBJ whole genome shotgun (WGS) entry which is preliminary data.</text>
</comment>
<keyword evidence="4" id="KW-1185">Reference proteome</keyword>
<feature type="region of interest" description="Disordered" evidence="2">
    <location>
        <begin position="41"/>
        <end position="60"/>
    </location>
</feature>
<dbReference type="AlphaFoldDB" id="A0AAU9K9T6"/>
<dbReference type="Proteomes" id="UP001162131">
    <property type="component" value="Unassembled WGS sequence"/>
</dbReference>
<evidence type="ECO:0000313" key="4">
    <source>
        <dbReference type="Proteomes" id="UP001162131"/>
    </source>
</evidence>
<proteinExistence type="predicted"/>
<feature type="coiled-coil region" evidence="1">
    <location>
        <begin position="151"/>
        <end position="189"/>
    </location>
</feature>
<name>A0AAU9K9T6_9CILI</name>
<protein>
    <submittedName>
        <fullName evidence="3">Uncharacterized protein</fullName>
    </submittedName>
</protein>
<gene>
    <name evidence="3" type="ORF">BSTOLATCC_MIC59747</name>
</gene>
<organism evidence="3 4">
    <name type="scientific">Blepharisma stoltei</name>
    <dbReference type="NCBI Taxonomy" id="1481888"/>
    <lineage>
        <taxon>Eukaryota</taxon>
        <taxon>Sar</taxon>
        <taxon>Alveolata</taxon>
        <taxon>Ciliophora</taxon>
        <taxon>Postciliodesmatophora</taxon>
        <taxon>Heterotrichea</taxon>
        <taxon>Heterotrichida</taxon>
        <taxon>Blepharismidae</taxon>
        <taxon>Blepharisma</taxon>
    </lineage>
</organism>
<sequence length="504" mass="58335">MDKASKTRSRFYITLPSLLRSTTTRQISASVVFPLTAVRKKSSDSLSPSPKNGLSYDSEDEERAAVEKLDFQEKEGQLEFIRSLKEAQSTLQKRVAGQDLVEGHILERKYRNRLPTLVKKITSVELQKHTTKQRMARKHEDEGFKDKCRYLKLYEDELEKAYEKLLNELKDVHKKREELRRECLDIKKQSVIFAGEIDKIKSQIAIQETKEVKKKKRSPEEFSEWMSYKAKLKELLSKRQEEAAKVNSSIGEEISKRAEPLQLLDSQSTQLRKQMGMVRDAQISHYLSLLKEGKDTRSEGLVWIVRSLWKLNQPVSPEMFPSFLDTDAIHSILFLAQKSVEIEQLSEELARISKLGSMNFSGNDKWNNIHARLFQLTKNIQTQKPKNVWDKVTKQMVVVYEDDTQANEDGPSKVVSISENKINDQHLQSLREVVKKAKELELQRLAQECLLSSYETKYNITLKELLSAIVGVESLDRYMAAISKEQKQLKDRLESTKTFSFARN</sequence>
<evidence type="ECO:0000256" key="2">
    <source>
        <dbReference type="SAM" id="MobiDB-lite"/>
    </source>
</evidence>
<evidence type="ECO:0000313" key="3">
    <source>
        <dbReference type="EMBL" id="CAG9333938.1"/>
    </source>
</evidence>
<reference evidence="3" key="1">
    <citation type="submission" date="2021-09" db="EMBL/GenBank/DDBJ databases">
        <authorList>
            <consortium name="AG Swart"/>
            <person name="Singh M."/>
            <person name="Singh A."/>
            <person name="Seah K."/>
            <person name="Emmerich C."/>
        </authorList>
    </citation>
    <scope>NUCLEOTIDE SEQUENCE</scope>
    <source>
        <strain evidence="3">ATCC30299</strain>
    </source>
</reference>
<evidence type="ECO:0000256" key="1">
    <source>
        <dbReference type="SAM" id="Coils"/>
    </source>
</evidence>